<dbReference type="OrthoDB" id="9016777at2"/>
<dbReference type="AlphaFoldDB" id="A0A6C2CJV0"/>
<evidence type="ECO:0000313" key="1">
    <source>
        <dbReference type="EMBL" id="TYC53759.1"/>
    </source>
</evidence>
<name>A0A6C2CJV0_9RHOO</name>
<accession>A0A6C2CJV0</accession>
<protein>
    <submittedName>
        <fullName evidence="1">Uncharacterized protein</fullName>
    </submittedName>
</protein>
<sequence>MNGLVLSGVVGIVLSGVSLSCYQACETAEILIAARVFGLSNFPNLNSLTNKNSAPFRWINDKRHGTRRFARYRKPSFPARRAGP</sequence>
<keyword evidence="2" id="KW-1185">Reference proteome</keyword>
<gene>
    <name evidence="1" type="ORF">ETQ85_20760</name>
</gene>
<proteinExistence type="predicted"/>
<comment type="caution">
    <text evidence="1">The sequence shown here is derived from an EMBL/GenBank/DDBJ whole genome shotgun (WGS) entry which is preliminary data.</text>
</comment>
<dbReference type="Proteomes" id="UP000389128">
    <property type="component" value="Unassembled WGS sequence"/>
</dbReference>
<dbReference type="EMBL" id="SDKK01000025">
    <property type="protein sequence ID" value="TYC53759.1"/>
    <property type="molecule type" value="Genomic_DNA"/>
</dbReference>
<organism evidence="1 2">
    <name type="scientific">Zoogloea oleivorans</name>
    <dbReference type="NCBI Taxonomy" id="1552750"/>
    <lineage>
        <taxon>Bacteria</taxon>
        <taxon>Pseudomonadati</taxon>
        <taxon>Pseudomonadota</taxon>
        <taxon>Betaproteobacteria</taxon>
        <taxon>Rhodocyclales</taxon>
        <taxon>Zoogloeaceae</taxon>
        <taxon>Zoogloea</taxon>
    </lineage>
</organism>
<reference evidence="1 2" key="1">
    <citation type="submission" date="2019-01" db="EMBL/GenBank/DDBJ databases">
        <title>Zoogloea oleivorans genome sequencing and assembly.</title>
        <authorList>
            <person name="Tancsics A."/>
            <person name="Farkas M."/>
            <person name="Kriszt B."/>
            <person name="Maroti G."/>
            <person name="Horvath B."/>
        </authorList>
    </citation>
    <scope>NUCLEOTIDE SEQUENCE [LARGE SCALE GENOMIC DNA]</scope>
    <source>
        <strain evidence="1 2">Buc</strain>
    </source>
</reference>
<evidence type="ECO:0000313" key="2">
    <source>
        <dbReference type="Proteomes" id="UP000389128"/>
    </source>
</evidence>